<evidence type="ECO:0000256" key="1">
    <source>
        <dbReference type="SAM" id="MobiDB-lite"/>
    </source>
</evidence>
<evidence type="ECO:0000313" key="3">
    <source>
        <dbReference type="Proteomes" id="UP001652700"/>
    </source>
</evidence>
<dbReference type="PANTHER" id="PTHR36688:SF1">
    <property type="entry name" value="ENDONUCLEASE_EXONUCLEASE_PHOSPHATASE DOMAIN-CONTAINING PROTEIN"/>
    <property type="match status" value="1"/>
</dbReference>
<dbReference type="PANTHER" id="PTHR36688">
    <property type="entry name" value="ENDO/EXONUCLEASE/PHOSPHATASE DOMAIN-CONTAINING PROTEIN"/>
    <property type="match status" value="1"/>
</dbReference>
<dbReference type="RefSeq" id="XP_050509499.1">
    <property type="nucleotide sequence ID" value="XM_050653542.1"/>
</dbReference>
<feature type="region of interest" description="Disordered" evidence="1">
    <location>
        <begin position="120"/>
        <end position="143"/>
    </location>
</feature>
<dbReference type="Proteomes" id="UP001652700">
    <property type="component" value="Unplaced"/>
</dbReference>
<sequence length="270" mass="30883">MLEHNKTPKYLGVRLDRTLSYRYHCQDVKKKVSARNNIIRKLTNTKWGAQPHTLRTSALALCFSAAEFGAPVWANSAHAKNVDVALNETVRIISGCLKPTPIEEVYPIAGIAPPPIRRKVTSEVERKKQETDRRHPLYDHQTQPSRLRSRKSFLKTSRSIPEAPETRRIHLWQASTTATHFPPSEEMAAGHNLPYPTWKALNRLRTGVSRCASNLKKWGYQEDDTCDCGAVQTSRHLLSCTEMRETCTEQDLIIANDRAIYVANHWKYRI</sequence>
<reference evidence="2" key="1">
    <citation type="submission" date="2025-05" db="UniProtKB">
        <authorList>
            <consortium name="EnsemblMetazoa"/>
        </authorList>
    </citation>
    <scope>IDENTIFICATION</scope>
</reference>
<keyword evidence="3" id="KW-1185">Reference proteome</keyword>
<evidence type="ECO:0000313" key="2">
    <source>
        <dbReference type="EnsemblMetazoa" id="XP_050509499.1"/>
    </source>
</evidence>
<accession>A0ABM5KH29</accession>
<organism evidence="2 3">
    <name type="scientific">Diabrotica virgifera virgifera</name>
    <name type="common">western corn rootworm</name>
    <dbReference type="NCBI Taxonomy" id="50390"/>
    <lineage>
        <taxon>Eukaryota</taxon>
        <taxon>Metazoa</taxon>
        <taxon>Ecdysozoa</taxon>
        <taxon>Arthropoda</taxon>
        <taxon>Hexapoda</taxon>
        <taxon>Insecta</taxon>
        <taxon>Pterygota</taxon>
        <taxon>Neoptera</taxon>
        <taxon>Endopterygota</taxon>
        <taxon>Coleoptera</taxon>
        <taxon>Polyphaga</taxon>
        <taxon>Cucujiformia</taxon>
        <taxon>Chrysomeloidea</taxon>
        <taxon>Chrysomelidae</taxon>
        <taxon>Galerucinae</taxon>
        <taxon>Diabroticina</taxon>
        <taxon>Diabroticites</taxon>
        <taxon>Diabrotica</taxon>
    </lineage>
</organism>
<name>A0ABM5KH29_DIAVI</name>
<dbReference type="GeneID" id="126886591"/>
<dbReference type="EnsemblMetazoa" id="XM_050653542.1">
    <property type="protein sequence ID" value="XP_050509499.1"/>
    <property type="gene ID" value="LOC126886591"/>
</dbReference>
<protein>
    <submittedName>
        <fullName evidence="2">Uncharacterized protein</fullName>
    </submittedName>
</protein>
<dbReference type="InterPro" id="IPR052560">
    <property type="entry name" value="RdDP_mobile_element"/>
</dbReference>
<proteinExistence type="predicted"/>
<feature type="compositionally biased region" description="Basic and acidic residues" evidence="1">
    <location>
        <begin position="120"/>
        <end position="138"/>
    </location>
</feature>